<organism evidence="2">
    <name type="scientific">mine drainage metagenome</name>
    <dbReference type="NCBI Taxonomy" id="410659"/>
    <lineage>
        <taxon>unclassified sequences</taxon>
        <taxon>metagenomes</taxon>
        <taxon>ecological metagenomes</taxon>
    </lineage>
</organism>
<feature type="non-terminal residue" evidence="2">
    <location>
        <position position="1"/>
    </location>
</feature>
<dbReference type="AlphaFoldDB" id="T0Y9T5"/>
<reference evidence="2" key="2">
    <citation type="journal article" date="2014" name="ISME J.">
        <title>Microbial stratification in low pH oxic and suboxic macroscopic growths along an acid mine drainage.</title>
        <authorList>
            <person name="Mendez-Garcia C."/>
            <person name="Mesa V."/>
            <person name="Sprenger R.R."/>
            <person name="Richter M."/>
            <person name="Diez M.S."/>
            <person name="Solano J."/>
            <person name="Bargiela R."/>
            <person name="Golyshina O.V."/>
            <person name="Manteca A."/>
            <person name="Ramos J.L."/>
            <person name="Gallego J.R."/>
            <person name="Llorente I."/>
            <person name="Martins Dos Santos V.A."/>
            <person name="Jensen O.N."/>
            <person name="Pelaez A.I."/>
            <person name="Sanchez J."/>
            <person name="Ferrer M."/>
        </authorList>
    </citation>
    <scope>NUCLEOTIDE SEQUENCE</scope>
</reference>
<evidence type="ECO:0000313" key="2">
    <source>
        <dbReference type="EMBL" id="EQD31941.1"/>
    </source>
</evidence>
<comment type="caution">
    <text evidence="2">The sequence shown here is derived from an EMBL/GenBank/DDBJ whole genome shotgun (WGS) entry which is preliminary data.</text>
</comment>
<feature type="compositionally biased region" description="Polar residues" evidence="1">
    <location>
        <begin position="105"/>
        <end position="117"/>
    </location>
</feature>
<protein>
    <submittedName>
        <fullName evidence="2">Transposase-like protein</fullName>
    </submittedName>
</protein>
<sequence length="125" mass="14078">EKAMNAVAALNMKLSGRSRVRTREDLARKLESIMAAAGRFLSCTVEEEDVETFRQAKRGRPGPDTRYVRSVRKRFHIAVEPRMENIAYDGRCDGTFPLITNTSLTPGESCRTTNTSPGWRRGTSR</sequence>
<proteinExistence type="predicted"/>
<reference evidence="2" key="1">
    <citation type="submission" date="2013-08" db="EMBL/GenBank/DDBJ databases">
        <authorList>
            <person name="Mendez C."/>
            <person name="Richter M."/>
            <person name="Ferrer M."/>
            <person name="Sanchez J."/>
        </authorList>
    </citation>
    <scope>NUCLEOTIDE SEQUENCE</scope>
</reference>
<dbReference type="EMBL" id="AUZY01011972">
    <property type="protein sequence ID" value="EQD31941.1"/>
    <property type="molecule type" value="Genomic_DNA"/>
</dbReference>
<evidence type="ECO:0000256" key="1">
    <source>
        <dbReference type="SAM" id="MobiDB-lite"/>
    </source>
</evidence>
<feature type="region of interest" description="Disordered" evidence="1">
    <location>
        <begin position="105"/>
        <end position="125"/>
    </location>
</feature>
<gene>
    <name evidence="2" type="ORF">B1B_17913</name>
</gene>
<accession>T0Y9T5</accession>
<name>T0Y9T5_9ZZZZ</name>